<comment type="caution">
    <text evidence="2">The sequence shown here is derived from an EMBL/GenBank/DDBJ whole genome shotgun (WGS) entry which is preliminary data.</text>
</comment>
<dbReference type="RefSeq" id="WP_368638748.1">
    <property type="nucleotide sequence ID" value="NZ_JBFRHK010000036.1"/>
</dbReference>
<proteinExistence type="predicted"/>
<dbReference type="InterPro" id="IPR041270">
    <property type="entry name" value="Phage_ABA_S"/>
</dbReference>
<dbReference type="Pfam" id="PF18066">
    <property type="entry name" value="Phage_ABA_S"/>
    <property type="match status" value="1"/>
</dbReference>
<name>A0ABV3W581_9BACI</name>
<evidence type="ECO:0000259" key="1">
    <source>
        <dbReference type="Pfam" id="PF18066"/>
    </source>
</evidence>
<feature type="domain" description="Phage ABA sandwich" evidence="1">
    <location>
        <begin position="16"/>
        <end position="109"/>
    </location>
</feature>
<dbReference type="Proteomes" id="UP001558534">
    <property type="component" value="Unassembled WGS sequence"/>
</dbReference>
<dbReference type="Gene3D" id="3.30.2120.10">
    <property type="entry name" value="Bacillus phage protein-like"/>
    <property type="match status" value="1"/>
</dbReference>
<protein>
    <recommendedName>
        <fullName evidence="1">Phage ABA sandwich domain-containing protein</fullName>
    </recommendedName>
</protein>
<accession>A0ABV3W581</accession>
<dbReference type="EMBL" id="JBFRHK010000036">
    <property type="protein sequence ID" value="MEX3748366.1"/>
    <property type="molecule type" value="Genomic_DNA"/>
</dbReference>
<sequence>MTYHWSQMTNAEKNLLVARDVLKFNCFDTKEGVNWYRKHYDLGQWRYCTRLSDAIDLSERILKDISINFQILISKDKYECTLVRPNEDSPPLFKIEGSTLPEVICLAALYLKDIEVN</sequence>
<gene>
    <name evidence="2" type="ORF">AB1300_25230</name>
</gene>
<evidence type="ECO:0000313" key="3">
    <source>
        <dbReference type="Proteomes" id="UP001558534"/>
    </source>
</evidence>
<evidence type="ECO:0000313" key="2">
    <source>
        <dbReference type="EMBL" id="MEX3748366.1"/>
    </source>
</evidence>
<organism evidence="2 3">
    <name type="scientific">Lysinibacillus xylanilyticus</name>
    <dbReference type="NCBI Taxonomy" id="582475"/>
    <lineage>
        <taxon>Bacteria</taxon>
        <taxon>Bacillati</taxon>
        <taxon>Bacillota</taxon>
        <taxon>Bacilli</taxon>
        <taxon>Bacillales</taxon>
        <taxon>Bacillaceae</taxon>
        <taxon>Lysinibacillus</taxon>
    </lineage>
</organism>
<dbReference type="InterPro" id="IPR028985">
    <property type="entry name" value="Bacillus_phage_prot-like"/>
</dbReference>
<keyword evidence="3" id="KW-1185">Reference proteome</keyword>
<reference evidence="2 3" key="1">
    <citation type="submission" date="2024-07" db="EMBL/GenBank/DDBJ databases">
        <title>Characterization of a bacterium isolated from hydrolysated instant sea cucumber by whole-genome sequencing and metabolomics.</title>
        <authorList>
            <person name="Luo X."/>
            <person name="Zhang Z."/>
            <person name="Zheng Z."/>
            <person name="Zhang W."/>
            <person name="Ming T."/>
            <person name="Jiao L."/>
            <person name="Su X."/>
            <person name="Kong F."/>
            <person name="Xu J."/>
        </authorList>
    </citation>
    <scope>NUCLEOTIDE SEQUENCE [LARGE SCALE GENOMIC DNA]</scope>
    <source>
        <strain evidence="2 3">XL-2024</strain>
    </source>
</reference>